<accession>A0A183KSB2</accession>
<reference evidence="3" key="1">
    <citation type="submission" date="2016-06" db="UniProtKB">
        <authorList>
            <consortium name="WormBaseParasite"/>
        </authorList>
    </citation>
    <scope>IDENTIFICATION</scope>
</reference>
<evidence type="ECO:0000313" key="1">
    <source>
        <dbReference type="EMBL" id="VDP64582.1"/>
    </source>
</evidence>
<reference evidence="1 2" key="2">
    <citation type="submission" date="2018-11" db="EMBL/GenBank/DDBJ databases">
        <authorList>
            <consortium name="Pathogen Informatics"/>
        </authorList>
    </citation>
    <scope>NUCLEOTIDE SEQUENCE [LARGE SCALE GENOMIC DNA]</scope>
    <source>
        <strain evidence="1">Dakar</strain>
        <strain evidence="2">Dakar, Senegal</strain>
    </source>
</reference>
<name>A0A183KSB2_9TREM</name>
<organism evidence="3">
    <name type="scientific">Schistosoma curassoni</name>
    <dbReference type="NCBI Taxonomy" id="6186"/>
    <lineage>
        <taxon>Eukaryota</taxon>
        <taxon>Metazoa</taxon>
        <taxon>Spiralia</taxon>
        <taxon>Lophotrochozoa</taxon>
        <taxon>Platyhelminthes</taxon>
        <taxon>Trematoda</taxon>
        <taxon>Digenea</taxon>
        <taxon>Strigeidida</taxon>
        <taxon>Schistosomatoidea</taxon>
        <taxon>Schistosomatidae</taxon>
        <taxon>Schistosoma</taxon>
    </lineage>
</organism>
<protein>
    <submittedName>
        <fullName evidence="3">Retrotransposon protein</fullName>
    </submittedName>
</protein>
<dbReference type="PANTHER" id="PTHR23227">
    <property type="entry name" value="BUCENTAUR RELATED"/>
    <property type="match status" value="1"/>
</dbReference>
<dbReference type="Gene3D" id="3.60.10.10">
    <property type="entry name" value="Endonuclease/exonuclease/phosphatase"/>
    <property type="match status" value="1"/>
</dbReference>
<keyword evidence="2" id="KW-1185">Reference proteome</keyword>
<dbReference type="Proteomes" id="UP000279833">
    <property type="component" value="Unassembled WGS sequence"/>
</dbReference>
<proteinExistence type="predicted"/>
<evidence type="ECO:0000313" key="3">
    <source>
        <dbReference type="WBParaSite" id="SCUD_0001795201-mRNA-1"/>
    </source>
</evidence>
<gene>
    <name evidence="1" type="ORF">SCUD_LOCUS17949</name>
</gene>
<dbReference type="InterPro" id="IPR027124">
    <property type="entry name" value="Swc5/CFDP1/2"/>
</dbReference>
<dbReference type="InterPro" id="IPR036691">
    <property type="entry name" value="Endo/exonu/phosph_ase_sf"/>
</dbReference>
<dbReference type="WBParaSite" id="SCUD_0001795201-mRNA-1">
    <property type="protein sequence ID" value="SCUD_0001795201-mRNA-1"/>
    <property type="gene ID" value="SCUD_0001795201"/>
</dbReference>
<dbReference type="PANTHER" id="PTHR23227:SF67">
    <property type="entry name" value="CRANIOFACIAL DEVELOPMENT PROTEIN 2-LIKE"/>
    <property type="match status" value="1"/>
</dbReference>
<evidence type="ECO:0000313" key="2">
    <source>
        <dbReference type="Proteomes" id="UP000279833"/>
    </source>
</evidence>
<dbReference type="AlphaFoldDB" id="A0A183KSB2"/>
<dbReference type="EMBL" id="UZAK01040430">
    <property type="protein sequence ID" value="VDP64582.1"/>
    <property type="molecule type" value="Genomic_DNA"/>
</dbReference>
<sequence>MPMYSGDGEEIVPHTQGIARMLSKEARNAMIGWESHGPRIIKASFKTKNERVHKECYAPTNDSNDDDKDQFYEKLQSIAEKCSGKDPTILIAELNAQVGMDNNCYEDIMGKHGLGEKKESRERFVNLCAFNKMVIGLINA</sequence>